<organism evidence="2 3">
    <name type="scientific">Aspergillus wentii DTO 134E9</name>
    <dbReference type="NCBI Taxonomy" id="1073089"/>
    <lineage>
        <taxon>Eukaryota</taxon>
        <taxon>Fungi</taxon>
        <taxon>Dikarya</taxon>
        <taxon>Ascomycota</taxon>
        <taxon>Pezizomycotina</taxon>
        <taxon>Eurotiomycetes</taxon>
        <taxon>Eurotiomycetidae</taxon>
        <taxon>Eurotiales</taxon>
        <taxon>Aspergillaceae</taxon>
        <taxon>Aspergillus</taxon>
        <taxon>Aspergillus subgen. Cremei</taxon>
    </lineage>
</organism>
<dbReference type="PROSITE" id="PS51257">
    <property type="entry name" value="PROKAR_LIPOPROTEIN"/>
    <property type="match status" value="1"/>
</dbReference>
<accession>A0A1L9R8F7</accession>
<evidence type="ECO:0000313" key="3">
    <source>
        <dbReference type="Proteomes" id="UP000184383"/>
    </source>
</evidence>
<keyword evidence="1" id="KW-0472">Membrane</keyword>
<dbReference type="RefSeq" id="XP_040684861.1">
    <property type="nucleotide sequence ID" value="XM_040838977.1"/>
</dbReference>
<dbReference type="EMBL" id="KV878216">
    <property type="protein sequence ID" value="OJJ31184.1"/>
    <property type="molecule type" value="Genomic_DNA"/>
</dbReference>
<evidence type="ECO:0000313" key="2">
    <source>
        <dbReference type="EMBL" id="OJJ31184.1"/>
    </source>
</evidence>
<proteinExistence type="predicted"/>
<feature type="transmembrane region" description="Helical" evidence="1">
    <location>
        <begin position="6"/>
        <end position="25"/>
    </location>
</feature>
<keyword evidence="1" id="KW-0812">Transmembrane</keyword>
<evidence type="ECO:0000256" key="1">
    <source>
        <dbReference type="SAM" id="Phobius"/>
    </source>
</evidence>
<sequence>MLRVYVLSSFPLFFFYSCLFSPIIFPRSFEVVWSLGVLRYPGKKTTLVHCCSFISKFTP</sequence>
<dbReference type="AlphaFoldDB" id="A0A1L9R8F7"/>
<reference evidence="3" key="1">
    <citation type="journal article" date="2017" name="Genome Biol.">
        <title>Comparative genomics reveals high biological diversity and specific adaptations in the industrially and medically important fungal genus Aspergillus.</title>
        <authorList>
            <person name="de Vries R.P."/>
            <person name="Riley R."/>
            <person name="Wiebenga A."/>
            <person name="Aguilar-Osorio G."/>
            <person name="Amillis S."/>
            <person name="Uchima C.A."/>
            <person name="Anderluh G."/>
            <person name="Asadollahi M."/>
            <person name="Askin M."/>
            <person name="Barry K."/>
            <person name="Battaglia E."/>
            <person name="Bayram O."/>
            <person name="Benocci T."/>
            <person name="Braus-Stromeyer S.A."/>
            <person name="Caldana C."/>
            <person name="Canovas D."/>
            <person name="Cerqueira G.C."/>
            <person name="Chen F."/>
            <person name="Chen W."/>
            <person name="Choi C."/>
            <person name="Clum A."/>
            <person name="Dos Santos R.A."/>
            <person name="Damasio A.R."/>
            <person name="Diallinas G."/>
            <person name="Emri T."/>
            <person name="Fekete E."/>
            <person name="Flipphi M."/>
            <person name="Freyberg S."/>
            <person name="Gallo A."/>
            <person name="Gournas C."/>
            <person name="Habgood R."/>
            <person name="Hainaut M."/>
            <person name="Harispe M.L."/>
            <person name="Henrissat B."/>
            <person name="Hilden K.S."/>
            <person name="Hope R."/>
            <person name="Hossain A."/>
            <person name="Karabika E."/>
            <person name="Karaffa L."/>
            <person name="Karanyi Z."/>
            <person name="Krasevec N."/>
            <person name="Kuo A."/>
            <person name="Kusch H."/>
            <person name="LaButti K."/>
            <person name="Lagendijk E.L."/>
            <person name="Lapidus A."/>
            <person name="Levasseur A."/>
            <person name="Lindquist E."/>
            <person name="Lipzen A."/>
            <person name="Logrieco A.F."/>
            <person name="MacCabe A."/>
            <person name="Maekelae M.R."/>
            <person name="Malavazi I."/>
            <person name="Melin P."/>
            <person name="Meyer V."/>
            <person name="Mielnichuk N."/>
            <person name="Miskei M."/>
            <person name="Molnar A.P."/>
            <person name="Mule G."/>
            <person name="Ngan C.Y."/>
            <person name="Orejas M."/>
            <person name="Orosz E."/>
            <person name="Ouedraogo J.P."/>
            <person name="Overkamp K.M."/>
            <person name="Park H.-S."/>
            <person name="Perrone G."/>
            <person name="Piumi F."/>
            <person name="Punt P.J."/>
            <person name="Ram A.F."/>
            <person name="Ramon A."/>
            <person name="Rauscher S."/>
            <person name="Record E."/>
            <person name="Riano-Pachon D.M."/>
            <person name="Robert V."/>
            <person name="Roehrig J."/>
            <person name="Ruller R."/>
            <person name="Salamov A."/>
            <person name="Salih N.S."/>
            <person name="Samson R.A."/>
            <person name="Sandor E."/>
            <person name="Sanguinetti M."/>
            <person name="Schuetze T."/>
            <person name="Sepcic K."/>
            <person name="Shelest E."/>
            <person name="Sherlock G."/>
            <person name="Sophianopoulou V."/>
            <person name="Squina F.M."/>
            <person name="Sun H."/>
            <person name="Susca A."/>
            <person name="Todd R.B."/>
            <person name="Tsang A."/>
            <person name="Unkles S.E."/>
            <person name="van de Wiele N."/>
            <person name="van Rossen-Uffink D."/>
            <person name="Oliveira J.V."/>
            <person name="Vesth T.C."/>
            <person name="Visser J."/>
            <person name="Yu J.-H."/>
            <person name="Zhou M."/>
            <person name="Andersen M.R."/>
            <person name="Archer D.B."/>
            <person name="Baker S.E."/>
            <person name="Benoit I."/>
            <person name="Brakhage A.A."/>
            <person name="Braus G.H."/>
            <person name="Fischer R."/>
            <person name="Frisvad J.C."/>
            <person name="Goldman G.H."/>
            <person name="Houbraken J."/>
            <person name="Oakley B."/>
            <person name="Pocsi I."/>
            <person name="Scazzocchio C."/>
            <person name="Seiboth B."/>
            <person name="vanKuyk P.A."/>
            <person name="Wortman J."/>
            <person name="Dyer P.S."/>
            <person name="Grigoriev I.V."/>
        </authorList>
    </citation>
    <scope>NUCLEOTIDE SEQUENCE [LARGE SCALE GENOMIC DNA]</scope>
    <source>
        <strain evidence="3">DTO 134E9</strain>
    </source>
</reference>
<keyword evidence="1" id="KW-1133">Transmembrane helix</keyword>
<dbReference type="GeneID" id="63754825"/>
<dbReference type="Proteomes" id="UP000184383">
    <property type="component" value="Unassembled WGS sequence"/>
</dbReference>
<protein>
    <submittedName>
        <fullName evidence="2">Uncharacterized protein</fullName>
    </submittedName>
</protein>
<gene>
    <name evidence="2" type="ORF">ASPWEDRAFT_685759</name>
</gene>
<keyword evidence="3" id="KW-1185">Reference proteome</keyword>
<name>A0A1L9R8F7_ASPWE</name>
<dbReference type="VEuPathDB" id="FungiDB:ASPWEDRAFT_685759"/>